<reference evidence="1 2" key="1">
    <citation type="submission" date="2020-04" db="EMBL/GenBank/DDBJ databases">
        <title>Novel species.</title>
        <authorList>
            <person name="Teo W.F.A."/>
            <person name="Lipun K."/>
            <person name="Srisuk N."/>
            <person name="Duangmal K."/>
        </authorList>
    </citation>
    <scope>NUCLEOTIDE SEQUENCE [LARGE SCALE GENOMIC DNA]</scope>
    <source>
        <strain evidence="1 2">K13G38</strain>
    </source>
</reference>
<gene>
    <name evidence="1" type="ORF">HFP15_04320</name>
</gene>
<dbReference type="RefSeq" id="WP_168511660.1">
    <property type="nucleotide sequence ID" value="NZ_JAAXLS010000002.1"/>
</dbReference>
<dbReference type="Proteomes" id="UP000715441">
    <property type="component" value="Unassembled WGS sequence"/>
</dbReference>
<keyword evidence="2" id="KW-1185">Reference proteome</keyword>
<proteinExistence type="predicted"/>
<dbReference type="EMBL" id="JAAXLS010000002">
    <property type="protein sequence ID" value="NKQ52102.1"/>
    <property type="molecule type" value="Genomic_DNA"/>
</dbReference>
<accession>A0ABX1J1G1</accession>
<protein>
    <submittedName>
        <fullName evidence="1">Uncharacterized protein</fullName>
    </submittedName>
</protein>
<evidence type="ECO:0000313" key="2">
    <source>
        <dbReference type="Proteomes" id="UP000715441"/>
    </source>
</evidence>
<name>A0ABX1J1G1_9PSEU</name>
<sequence>MRVGELTVEARAARQDAAAARHIADLAVKVDANRQAINVLAVQTREQFGAVDRRFDAVDRRIDALERKVDDGFTEMRGKFDVTAAGLDQITGLLTTLISRENDRPS</sequence>
<dbReference type="Gene3D" id="6.10.250.2540">
    <property type="match status" value="1"/>
</dbReference>
<evidence type="ECO:0000313" key="1">
    <source>
        <dbReference type="EMBL" id="NKQ52102.1"/>
    </source>
</evidence>
<dbReference type="SUPFAM" id="SSF58064">
    <property type="entry name" value="Influenza hemagglutinin (stalk)"/>
    <property type="match status" value="1"/>
</dbReference>
<organism evidence="1 2">
    <name type="scientific">Amycolatopsis acididurans</name>
    <dbReference type="NCBI Taxonomy" id="2724524"/>
    <lineage>
        <taxon>Bacteria</taxon>
        <taxon>Bacillati</taxon>
        <taxon>Actinomycetota</taxon>
        <taxon>Actinomycetes</taxon>
        <taxon>Pseudonocardiales</taxon>
        <taxon>Pseudonocardiaceae</taxon>
        <taxon>Amycolatopsis</taxon>
    </lineage>
</organism>
<comment type="caution">
    <text evidence="1">The sequence shown here is derived from an EMBL/GenBank/DDBJ whole genome shotgun (WGS) entry which is preliminary data.</text>
</comment>